<dbReference type="RefSeq" id="WP_081150905.1">
    <property type="nucleotide sequence ID" value="NZ_LVYD01000058.1"/>
</dbReference>
<name>A0A1V9FRF6_9BACT</name>
<dbReference type="EMBL" id="LVYD01000058">
    <property type="protein sequence ID" value="OQP60908.1"/>
    <property type="molecule type" value="Genomic_DNA"/>
</dbReference>
<dbReference type="Proteomes" id="UP000192796">
    <property type="component" value="Unassembled WGS sequence"/>
</dbReference>
<sequence>MKNALLAVLITTVCNDHALAQITPTGAYSPPATVNSKVSTTNKATGAIITGPLTDGTISTDRLANELLTTNKLTDGVETSNKLADDIINSLKTIEDARPAGKQSAGIQWEALPLSGVITGEAVECGMQQLHKPRPISTRKRTGRLQI</sequence>
<gene>
    <name evidence="1" type="ORF">A3860_04040</name>
</gene>
<dbReference type="OrthoDB" id="672607at2"/>
<proteinExistence type="predicted"/>
<evidence type="ECO:0000313" key="1">
    <source>
        <dbReference type="EMBL" id="OQP60908.1"/>
    </source>
</evidence>
<dbReference type="AlphaFoldDB" id="A0A1V9FRF6"/>
<organism evidence="1 2">
    <name type="scientific">Niastella vici</name>
    <dbReference type="NCBI Taxonomy" id="1703345"/>
    <lineage>
        <taxon>Bacteria</taxon>
        <taxon>Pseudomonadati</taxon>
        <taxon>Bacteroidota</taxon>
        <taxon>Chitinophagia</taxon>
        <taxon>Chitinophagales</taxon>
        <taxon>Chitinophagaceae</taxon>
        <taxon>Niastella</taxon>
    </lineage>
</organism>
<dbReference type="STRING" id="1703345.A3860_04040"/>
<keyword evidence="2" id="KW-1185">Reference proteome</keyword>
<accession>A0A1V9FRF6</accession>
<protein>
    <submittedName>
        <fullName evidence="1">Uncharacterized protein</fullName>
    </submittedName>
</protein>
<evidence type="ECO:0000313" key="2">
    <source>
        <dbReference type="Proteomes" id="UP000192796"/>
    </source>
</evidence>
<comment type="caution">
    <text evidence="1">The sequence shown here is derived from an EMBL/GenBank/DDBJ whole genome shotgun (WGS) entry which is preliminary data.</text>
</comment>
<reference evidence="1 2" key="1">
    <citation type="submission" date="2016-03" db="EMBL/GenBank/DDBJ databases">
        <title>Niastella vici sp. nov., isolated from farmland soil.</title>
        <authorList>
            <person name="Chen L."/>
            <person name="Wang D."/>
            <person name="Yang S."/>
            <person name="Wang G."/>
        </authorList>
    </citation>
    <scope>NUCLEOTIDE SEQUENCE [LARGE SCALE GENOMIC DNA]</scope>
    <source>
        <strain evidence="1 2">DJ57</strain>
    </source>
</reference>